<dbReference type="InterPro" id="IPR037151">
    <property type="entry name" value="AlkB-like_sf"/>
</dbReference>
<dbReference type="STRING" id="703135.A0A2A9NHX3"/>
<dbReference type="Gene3D" id="2.60.120.590">
    <property type="entry name" value="Alpha-ketoglutarate-dependent dioxygenase AlkB-like"/>
    <property type="match status" value="1"/>
</dbReference>
<dbReference type="PANTHER" id="PTHR46030">
    <property type="entry name" value="ALPHA-KETOGLUTARATE-DEPENDENT DIOXYGENASE ALKB HOMOLOG 6"/>
    <property type="match status" value="1"/>
</dbReference>
<dbReference type="PANTHER" id="PTHR46030:SF1">
    <property type="entry name" value="ALPHA-KETOGLUTARATE-DEPENDENT DIOXYGENASE ALKB HOMOLOG 6"/>
    <property type="match status" value="1"/>
</dbReference>
<comment type="similarity">
    <text evidence="2">Belongs to the alkB family.</text>
</comment>
<comment type="subcellular location">
    <subcellularLocation>
        <location evidence="1">Nucleus</location>
    </subcellularLocation>
</comment>
<dbReference type="GO" id="GO:0005634">
    <property type="term" value="C:nucleus"/>
    <property type="evidence" value="ECO:0007669"/>
    <property type="project" value="UniProtKB-SubCell"/>
</dbReference>
<name>A0A2A9NHX3_9AGAR</name>
<keyword evidence="7" id="KW-0539">Nucleus</keyword>
<keyword evidence="3" id="KW-0479">Metal-binding</keyword>
<dbReference type="AlphaFoldDB" id="A0A2A9NHX3"/>
<evidence type="ECO:0000259" key="8">
    <source>
        <dbReference type="PROSITE" id="PS51471"/>
    </source>
</evidence>
<evidence type="ECO:0000256" key="1">
    <source>
        <dbReference type="ARBA" id="ARBA00004123"/>
    </source>
</evidence>
<accession>A0A2A9NHX3</accession>
<dbReference type="Pfam" id="PF13532">
    <property type="entry name" value="2OG-FeII_Oxy_2"/>
    <property type="match status" value="1"/>
</dbReference>
<feature type="domain" description="Fe2OG dioxygenase" evidence="8">
    <location>
        <begin position="99"/>
        <end position="249"/>
    </location>
</feature>
<evidence type="ECO:0000256" key="5">
    <source>
        <dbReference type="ARBA" id="ARBA00023002"/>
    </source>
</evidence>
<reference evidence="9 10" key="1">
    <citation type="submission" date="2014-02" db="EMBL/GenBank/DDBJ databases">
        <title>Transposable element dynamics among asymbiotic and ectomycorrhizal Amanita fungi.</title>
        <authorList>
            <consortium name="DOE Joint Genome Institute"/>
            <person name="Hess J."/>
            <person name="Skrede I."/>
            <person name="Wolfe B."/>
            <person name="LaButti K."/>
            <person name="Ohm R.A."/>
            <person name="Grigoriev I.V."/>
            <person name="Pringle A."/>
        </authorList>
    </citation>
    <scope>NUCLEOTIDE SEQUENCE [LARGE SCALE GENOMIC DNA]</scope>
    <source>
        <strain evidence="9 10">SKay4041</strain>
    </source>
</reference>
<keyword evidence="4" id="KW-0223">Dioxygenase</keyword>
<evidence type="ECO:0000256" key="4">
    <source>
        <dbReference type="ARBA" id="ARBA00022964"/>
    </source>
</evidence>
<protein>
    <recommendedName>
        <fullName evidence="8">Fe2OG dioxygenase domain-containing protein</fullName>
    </recommendedName>
</protein>
<gene>
    <name evidence="9" type="ORF">AMATHDRAFT_145694</name>
</gene>
<dbReference type="InterPro" id="IPR005123">
    <property type="entry name" value="Oxoglu/Fe-dep_dioxygenase_dom"/>
</dbReference>
<sequence>MSSFDISHYRVPGCDAVYYIPQFITVHEDEESYLIRKIKEMPQHMWKQLGNRRLQVWGGEVLTNGLLLAKPLPPFVDDFPDLMSRLRSMGVFDSSPHGSPNHIILNEYLPNQGIMPHEDGPTYHPVVATISLGSHTVFHYYRYAQELSAADNTMPLTSNGKGRAINPTPVISVLLERRSLVITMRNMYTDCLHGIEEKVDDHFNEGSIASGNGLANDKLLRDPDILTKLAEGRPLPRGIRYSLTCRDIGRVATLKSFVNC</sequence>
<evidence type="ECO:0000256" key="2">
    <source>
        <dbReference type="ARBA" id="ARBA00007879"/>
    </source>
</evidence>
<evidence type="ECO:0000256" key="3">
    <source>
        <dbReference type="ARBA" id="ARBA00022723"/>
    </source>
</evidence>
<evidence type="ECO:0000256" key="7">
    <source>
        <dbReference type="ARBA" id="ARBA00023242"/>
    </source>
</evidence>
<dbReference type="GO" id="GO:0046872">
    <property type="term" value="F:metal ion binding"/>
    <property type="evidence" value="ECO:0007669"/>
    <property type="project" value="UniProtKB-KW"/>
</dbReference>
<dbReference type="GO" id="GO:0051213">
    <property type="term" value="F:dioxygenase activity"/>
    <property type="evidence" value="ECO:0007669"/>
    <property type="project" value="UniProtKB-KW"/>
</dbReference>
<evidence type="ECO:0000256" key="6">
    <source>
        <dbReference type="ARBA" id="ARBA00023004"/>
    </source>
</evidence>
<proteinExistence type="inferred from homology"/>
<organism evidence="9 10">
    <name type="scientific">Amanita thiersii Skay4041</name>
    <dbReference type="NCBI Taxonomy" id="703135"/>
    <lineage>
        <taxon>Eukaryota</taxon>
        <taxon>Fungi</taxon>
        <taxon>Dikarya</taxon>
        <taxon>Basidiomycota</taxon>
        <taxon>Agaricomycotina</taxon>
        <taxon>Agaricomycetes</taxon>
        <taxon>Agaricomycetidae</taxon>
        <taxon>Agaricales</taxon>
        <taxon>Pluteineae</taxon>
        <taxon>Amanitaceae</taxon>
        <taxon>Amanita</taxon>
    </lineage>
</organism>
<dbReference type="Proteomes" id="UP000242287">
    <property type="component" value="Unassembled WGS sequence"/>
</dbReference>
<dbReference type="SUPFAM" id="SSF51197">
    <property type="entry name" value="Clavaminate synthase-like"/>
    <property type="match status" value="1"/>
</dbReference>
<keyword evidence="10" id="KW-1185">Reference proteome</keyword>
<evidence type="ECO:0000313" key="9">
    <source>
        <dbReference type="EMBL" id="PFH50209.1"/>
    </source>
</evidence>
<dbReference type="InterPro" id="IPR027450">
    <property type="entry name" value="AlkB-like"/>
</dbReference>
<dbReference type="EMBL" id="KZ302009">
    <property type="protein sequence ID" value="PFH50209.1"/>
    <property type="molecule type" value="Genomic_DNA"/>
</dbReference>
<dbReference type="InterPro" id="IPR032862">
    <property type="entry name" value="ALKBH6"/>
</dbReference>
<evidence type="ECO:0000313" key="10">
    <source>
        <dbReference type="Proteomes" id="UP000242287"/>
    </source>
</evidence>
<keyword evidence="5" id="KW-0560">Oxidoreductase</keyword>
<keyword evidence="6" id="KW-0408">Iron</keyword>
<dbReference type="PROSITE" id="PS51471">
    <property type="entry name" value="FE2OG_OXY"/>
    <property type="match status" value="1"/>
</dbReference>
<dbReference type="OrthoDB" id="412814at2759"/>